<evidence type="ECO:0000256" key="1">
    <source>
        <dbReference type="SAM" id="MobiDB-lite"/>
    </source>
</evidence>
<dbReference type="Proteomes" id="UP000053144">
    <property type="component" value="Chromosome 9"/>
</dbReference>
<feature type="compositionally biased region" description="Acidic residues" evidence="1">
    <location>
        <begin position="77"/>
        <end position="91"/>
    </location>
</feature>
<dbReference type="EMBL" id="CM003379">
    <property type="protein sequence ID" value="KOM52295.1"/>
    <property type="molecule type" value="Genomic_DNA"/>
</dbReference>
<dbReference type="Gramene" id="KOM52295">
    <property type="protein sequence ID" value="KOM52295"/>
    <property type="gene ID" value="LR48_Vigan09g095400"/>
</dbReference>
<accession>A0A0L9VB53</accession>
<organism evidence="2 3">
    <name type="scientific">Phaseolus angularis</name>
    <name type="common">Azuki bean</name>
    <name type="synonym">Vigna angularis</name>
    <dbReference type="NCBI Taxonomy" id="3914"/>
    <lineage>
        <taxon>Eukaryota</taxon>
        <taxon>Viridiplantae</taxon>
        <taxon>Streptophyta</taxon>
        <taxon>Embryophyta</taxon>
        <taxon>Tracheophyta</taxon>
        <taxon>Spermatophyta</taxon>
        <taxon>Magnoliopsida</taxon>
        <taxon>eudicotyledons</taxon>
        <taxon>Gunneridae</taxon>
        <taxon>Pentapetalae</taxon>
        <taxon>rosids</taxon>
        <taxon>fabids</taxon>
        <taxon>Fabales</taxon>
        <taxon>Fabaceae</taxon>
        <taxon>Papilionoideae</taxon>
        <taxon>50 kb inversion clade</taxon>
        <taxon>NPAAA clade</taxon>
        <taxon>indigoferoid/millettioid clade</taxon>
        <taxon>Phaseoleae</taxon>
        <taxon>Vigna</taxon>
    </lineage>
</organism>
<evidence type="ECO:0000313" key="2">
    <source>
        <dbReference type="EMBL" id="KOM52295.1"/>
    </source>
</evidence>
<proteinExistence type="predicted"/>
<feature type="region of interest" description="Disordered" evidence="1">
    <location>
        <begin position="66"/>
        <end position="91"/>
    </location>
</feature>
<evidence type="ECO:0000313" key="3">
    <source>
        <dbReference type="Proteomes" id="UP000053144"/>
    </source>
</evidence>
<name>A0A0L9VB53_PHAAN</name>
<protein>
    <submittedName>
        <fullName evidence="2">Uncharacterized protein</fullName>
    </submittedName>
</protein>
<sequence length="91" mass="10527">MIGAGEIAHKFPYGVFISKFFTDEQIAFNQQTDFEKYVVNEFRKTFERVERVEKTLFRLEKKGDVLNKNGIGSKTEDSDDESTDEDSMESS</sequence>
<gene>
    <name evidence="2" type="ORF">LR48_Vigan09g095400</name>
</gene>
<reference evidence="3" key="1">
    <citation type="journal article" date="2015" name="Proc. Natl. Acad. Sci. U.S.A.">
        <title>Genome sequencing of adzuki bean (Vigna angularis) provides insight into high starch and low fat accumulation and domestication.</title>
        <authorList>
            <person name="Yang K."/>
            <person name="Tian Z."/>
            <person name="Chen C."/>
            <person name="Luo L."/>
            <person name="Zhao B."/>
            <person name="Wang Z."/>
            <person name="Yu L."/>
            <person name="Li Y."/>
            <person name="Sun Y."/>
            <person name="Li W."/>
            <person name="Chen Y."/>
            <person name="Li Y."/>
            <person name="Zhang Y."/>
            <person name="Ai D."/>
            <person name="Zhao J."/>
            <person name="Shang C."/>
            <person name="Ma Y."/>
            <person name="Wu B."/>
            <person name="Wang M."/>
            <person name="Gao L."/>
            <person name="Sun D."/>
            <person name="Zhang P."/>
            <person name="Guo F."/>
            <person name="Wang W."/>
            <person name="Li Y."/>
            <person name="Wang J."/>
            <person name="Varshney R.K."/>
            <person name="Wang J."/>
            <person name="Ling H.Q."/>
            <person name="Wan P."/>
        </authorList>
    </citation>
    <scope>NUCLEOTIDE SEQUENCE</scope>
    <source>
        <strain evidence="3">cv. Jingnong 6</strain>
    </source>
</reference>
<dbReference type="AlphaFoldDB" id="A0A0L9VB53"/>